<evidence type="ECO:0000256" key="1">
    <source>
        <dbReference type="SAM" id="MobiDB-lite"/>
    </source>
</evidence>
<dbReference type="HOGENOM" id="CLU_1929110_0_0_1"/>
<feature type="transmembrane region" description="Helical" evidence="2">
    <location>
        <begin position="12"/>
        <end position="34"/>
    </location>
</feature>
<feature type="compositionally biased region" description="Acidic residues" evidence="1">
    <location>
        <begin position="61"/>
        <end position="73"/>
    </location>
</feature>
<keyword evidence="2" id="KW-0472">Membrane</keyword>
<organism evidence="3">
    <name type="scientific">Trichophyton rubrum CBS 288.86</name>
    <dbReference type="NCBI Taxonomy" id="1215330"/>
    <lineage>
        <taxon>Eukaryota</taxon>
        <taxon>Fungi</taxon>
        <taxon>Dikarya</taxon>
        <taxon>Ascomycota</taxon>
        <taxon>Pezizomycotina</taxon>
        <taxon>Eurotiomycetes</taxon>
        <taxon>Eurotiomycetidae</taxon>
        <taxon>Onygenales</taxon>
        <taxon>Arthrodermataceae</taxon>
        <taxon>Trichophyton</taxon>
    </lineage>
</organism>
<dbReference type="Proteomes" id="UP000023758">
    <property type="component" value="Unassembled WGS sequence"/>
</dbReference>
<keyword evidence="2" id="KW-0812">Transmembrane</keyword>
<evidence type="ECO:0000313" key="3">
    <source>
        <dbReference type="EMBL" id="EZF53428.1"/>
    </source>
</evidence>
<accession>A0A022W5Q0</accession>
<dbReference type="EMBL" id="KK207821">
    <property type="protein sequence ID" value="EZF53428.1"/>
    <property type="molecule type" value="Genomic_DNA"/>
</dbReference>
<feature type="region of interest" description="Disordered" evidence="1">
    <location>
        <begin position="42"/>
        <end position="79"/>
    </location>
</feature>
<name>A0A022W5Q0_TRIRU</name>
<dbReference type="AlphaFoldDB" id="A0A022W5Q0"/>
<feature type="compositionally biased region" description="Basic and acidic residues" evidence="1">
    <location>
        <begin position="42"/>
        <end position="60"/>
    </location>
</feature>
<reference evidence="3" key="1">
    <citation type="submission" date="2014-02" db="EMBL/GenBank/DDBJ databases">
        <title>The Genome Sequence of Trichophyton rubrum (morphotype fischeri) CBS 288.86.</title>
        <authorList>
            <consortium name="The Broad Institute Genomics Platform"/>
            <person name="Cuomo C.A."/>
            <person name="White T.C."/>
            <person name="Graser Y."/>
            <person name="Martinez-Rossi N."/>
            <person name="Heitman J."/>
            <person name="Young S.K."/>
            <person name="Zeng Q."/>
            <person name="Gargeya S."/>
            <person name="Abouelleil A."/>
            <person name="Alvarado L."/>
            <person name="Chapman S.B."/>
            <person name="Gainer-Dewar J."/>
            <person name="Goldberg J."/>
            <person name="Griggs A."/>
            <person name="Gujja S."/>
            <person name="Hansen M."/>
            <person name="Howarth C."/>
            <person name="Imamovic A."/>
            <person name="Larimer J."/>
            <person name="Martinez D."/>
            <person name="Murphy C."/>
            <person name="Pearson M.D."/>
            <person name="Persinoti G."/>
            <person name="Poon T."/>
            <person name="Priest M."/>
            <person name="Roberts A.D."/>
            <person name="Saif S."/>
            <person name="Shea T.D."/>
            <person name="Sykes S.N."/>
            <person name="Wortman J."/>
            <person name="Nusbaum C."/>
            <person name="Birren B."/>
        </authorList>
    </citation>
    <scope>NUCLEOTIDE SEQUENCE [LARGE SCALE GENOMIC DNA]</scope>
    <source>
        <strain evidence="3">CBS 288.86</strain>
    </source>
</reference>
<sequence>MSDVEVEVEELFALFGVVDVIFSPFGDAWLFWAAHTTDIRRDIRRDRPGDSKEGRQKAVDDDNDDDDDDDDGDGPLLRPVYFPLLRRRRPSGAGRDGIQASKAVAILDDGRLRNLEVSWRCSLRGAGHIKG</sequence>
<gene>
    <name evidence="3" type="ORF">H103_03653</name>
</gene>
<proteinExistence type="predicted"/>
<keyword evidence="2" id="KW-1133">Transmembrane helix</keyword>
<evidence type="ECO:0000256" key="2">
    <source>
        <dbReference type="SAM" id="Phobius"/>
    </source>
</evidence>
<protein>
    <submittedName>
        <fullName evidence="3">Uncharacterized protein</fullName>
    </submittedName>
</protein>